<dbReference type="Pfam" id="PF00168">
    <property type="entry name" value="C2"/>
    <property type="match status" value="1"/>
</dbReference>
<dbReference type="SMART" id="SM00239">
    <property type="entry name" value="C2"/>
    <property type="match status" value="1"/>
</dbReference>
<dbReference type="GeneID" id="103381229"/>
<evidence type="ECO:0000313" key="2">
    <source>
        <dbReference type="Ensembl" id="ENSCSEP00000013888.1"/>
    </source>
</evidence>
<dbReference type="InParanoid" id="A0A3P8VF11"/>
<dbReference type="AlphaFoldDB" id="A0A3P8VF11"/>
<dbReference type="InterPro" id="IPR030542">
    <property type="entry name" value="Tac2-N"/>
</dbReference>
<dbReference type="Proteomes" id="UP000265120">
    <property type="component" value="Chromosome 1"/>
</dbReference>
<reference evidence="2" key="2">
    <citation type="submission" date="2025-08" db="UniProtKB">
        <authorList>
            <consortium name="Ensembl"/>
        </authorList>
    </citation>
    <scope>IDENTIFICATION</scope>
</reference>
<dbReference type="SUPFAM" id="SSF49562">
    <property type="entry name" value="C2 domain (Calcium/lipid-binding domain, CaLB)"/>
    <property type="match status" value="2"/>
</dbReference>
<reference evidence="2" key="3">
    <citation type="submission" date="2025-09" db="UniProtKB">
        <authorList>
            <consortium name="Ensembl"/>
        </authorList>
    </citation>
    <scope>IDENTIFICATION</scope>
</reference>
<evidence type="ECO:0000313" key="3">
    <source>
        <dbReference type="Proteomes" id="UP000265120"/>
    </source>
</evidence>
<feature type="domain" description="C2" evidence="1">
    <location>
        <begin position="330"/>
        <end position="457"/>
    </location>
</feature>
<dbReference type="OrthoDB" id="9936710at2759"/>
<protein>
    <submittedName>
        <fullName evidence="2">Tandem C2 domains, nuclear</fullName>
    </submittedName>
</protein>
<dbReference type="Gene3D" id="2.60.40.150">
    <property type="entry name" value="C2 domain"/>
    <property type="match status" value="2"/>
</dbReference>
<dbReference type="OMA" id="QSSARCT"/>
<dbReference type="GO" id="GO:0005634">
    <property type="term" value="C:nucleus"/>
    <property type="evidence" value="ECO:0007669"/>
    <property type="project" value="InterPro"/>
</dbReference>
<dbReference type="RefSeq" id="XP_008311719.1">
    <property type="nucleotide sequence ID" value="XM_008313497.3"/>
</dbReference>
<name>A0A3P8VF11_CYNSE</name>
<organism evidence="2 3">
    <name type="scientific">Cynoglossus semilaevis</name>
    <name type="common">Tongue sole</name>
    <dbReference type="NCBI Taxonomy" id="244447"/>
    <lineage>
        <taxon>Eukaryota</taxon>
        <taxon>Metazoa</taxon>
        <taxon>Chordata</taxon>
        <taxon>Craniata</taxon>
        <taxon>Vertebrata</taxon>
        <taxon>Euteleostomi</taxon>
        <taxon>Actinopterygii</taxon>
        <taxon>Neopterygii</taxon>
        <taxon>Teleostei</taxon>
        <taxon>Neoteleostei</taxon>
        <taxon>Acanthomorphata</taxon>
        <taxon>Carangaria</taxon>
        <taxon>Pleuronectiformes</taxon>
        <taxon>Pleuronectoidei</taxon>
        <taxon>Cynoglossidae</taxon>
        <taxon>Cynoglossinae</taxon>
        <taxon>Cynoglossus</taxon>
    </lineage>
</organism>
<dbReference type="InterPro" id="IPR035892">
    <property type="entry name" value="C2_domain_sf"/>
</dbReference>
<dbReference type="Ensembl" id="ENSCSET00000014050.1">
    <property type="protein sequence ID" value="ENSCSEP00000013888.1"/>
    <property type="gene ID" value="ENSCSEG00000008934.1"/>
</dbReference>
<keyword evidence="3" id="KW-1185">Reference proteome</keyword>
<dbReference type="InterPro" id="IPR000008">
    <property type="entry name" value="C2_dom"/>
</dbReference>
<proteinExistence type="predicted"/>
<dbReference type="KEGG" id="csem:103381229"/>
<dbReference type="CTD" id="123036"/>
<sequence length="476" mass="53145">MECLKNCCKNLMKYKGREIETQVIKMKVPPTKALTSGLESDEIKRGIREDYLLSKLPPNGREVPFVLPTFKASYIQPKGARFPNLQPGLQSSARCTYAERKAEILGSSQFTYSPESTFHQGQMFEYVSPGSARRDTLKKKIPAPKSPVWTLKPESQQERLSSSMLDLSSPQSHIQRFDSLSSVLSGTSSAIGSVDSSLDSVTLSGDERDFGKVCVRLSYQEDLEQVWITLVQCSDLNLPVDGAEHQKIGFKGIITLPKPINFKSTVKAHCQDVSFMETFVFALRLQSLRCSALVLRLQIHTPKKRTVAQCVLSLRQLGPEETEHWLDLNTPSKSSVCHSELHLATCFQPVNSRIQLQVLAAQNLPASSSPLTQAFFVKAELHQLGQLVMKKKTRVIKATGGQCQWAETFHFHLASLDEPCSLSVRLYSRSSVRRKQCLGQVYLGFDSSVSEAVELWKDMMAHPEKVVAAWHSLSPA</sequence>
<dbReference type="GeneTree" id="ENSGT00390000009196"/>
<evidence type="ECO:0000259" key="1">
    <source>
        <dbReference type="PROSITE" id="PS50004"/>
    </source>
</evidence>
<dbReference type="PANTHER" id="PTHR46887:SF1">
    <property type="entry name" value="TANDEM C2 DOMAINS NUCLEAR PROTEIN"/>
    <property type="match status" value="1"/>
</dbReference>
<reference evidence="2 3" key="1">
    <citation type="journal article" date="2014" name="Nat. Genet.">
        <title>Whole-genome sequence of a flatfish provides insights into ZW sex chromosome evolution and adaptation to a benthic lifestyle.</title>
        <authorList>
            <person name="Chen S."/>
            <person name="Zhang G."/>
            <person name="Shao C."/>
            <person name="Huang Q."/>
            <person name="Liu G."/>
            <person name="Zhang P."/>
            <person name="Song W."/>
            <person name="An N."/>
            <person name="Chalopin D."/>
            <person name="Volff J.N."/>
            <person name="Hong Y."/>
            <person name="Li Q."/>
            <person name="Sha Z."/>
            <person name="Zhou H."/>
            <person name="Xie M."/>
            <person name="Yu Q."/>
            <person name="Liu Y."/>
            <person name="Xiang H."/>
            <person name="Wang N."/>
            <person name="Wu K."/>
            <person name="Yang C."/>
            <person name="Zhou Q."/>
            <person name="Liao X."/>
            <person name="Yang L."/>
            <person name="Hu Q."/>
            <person name="Zhang J."/>
            <person name="Meng L."/>
            <person name="Jin L."/>
            <person name="Tian Y."/>
            <person name="Lian J."/>
            <person name="Yang J."/>
            <person name="Miao G."/>
            <person name="Liu S."/>
            <person name="Liang Z."/>
            <person name="Yan F."/>
            <person name="Li Y."/>
            <person name="Sun B."/>
            <person name="Zhang H."/>
            <person name="Zhang J."/>
            <person name="Zhu Y."/>
            <person name="Du M."/>
            <person name="Zhao Y."/>
            <person name="Schartl M."/>
            <person name="Tang Q."/>
            <person name="Wang J."/>
        </authorList>
    </citation>
    <scope>NUCLEOTIDE SEQUENCE</scope>
</reference>
<accession>A0A3P8VF11</accession>
<dbReference type="PANTHER" id="PTHR46887">
    <property type="entry name" value="TANDEM C2 DOMAINS NUCLEAR PROTEIN"/>
    <property type="match status" value="1"/>
</dbReference>
<dbReference type="STRING" id="244447.ENSCSEP00000013888"/>
<dbReference type="PROSITE" id="PS50004">
    <property type="entry name" value="C2"/>
    <property type="match status" value="1"/>
</dbReference>